<feature type="domain" description="ABC transporter" evidence="7">
    <location>
        <begin position="326"/>
        <end position="591"/>
    </location>
</feature>
<comment type="caution">
    <text evidence="9">The sequence shown here is derived from an EMBL/GenBank/DDBJ whole genome shotgun (WGS) entry which is preliminary data.</text>
</comment>
<feature type="domain" description="ABC transmembrane type-1" evidence="8">
    <location>
        <begin position="36"/>
        <end position="317"/>
    </location>
</feature>
<dbReference type="InterPro" id="IPR027417">
    <property type="entry name" value="P-loop_NTPase"/>
</dbReference>
<evidence type="ECO:0000256" key="2">
    <source>
        <dbReference type="ARBA" id="ARBA00022692"/>
    </source>
</evidence>
<evidence type="ECO:0000313" key="10">
    <source>
        <dbReference type="Proteomes" id="UP000573599"/>
    </source>
</evidence>
<dbReference type="Gene3D" id="3.40.50.300">
    <property type="entry name" value="P-loop containing nucleotide triphosphate hydrolases"/>
    <property type="match status" value="1"/>
</dbReference>
<evidence type="ECO:0000313" key="9">
    <source>
        <dbReference type="EMBL" id="NYG07467.1"/>
    </source>
</evidence>
<comment type="subcellular location">
    <subcellularLocation>
        <location evidence="1">Cell membrane</location>
        <topology evidence="1">Multi-pass membrane protein</topology>
    </subcellularLocation>
</comment>
<dbReference type="Proteomes" id="UP000573599">
    <property type="component" value="Unassembled WGS sequence"/>
</dbReference>
<feature type="transmembrane region" description="Helical" evidence="6">
    <location>
        <begin position="149"/>
        <end position="168"/>
    </location>
</feature>
<feature type="transmembrane region" description="Helical" evidence="6">
    <location>
        <begin position="75"/>
        <end position="96"/>
    </location>
</feature>
<evidence type="ECO:0000259" key="8">
    <source>
        <dbReference type="PROSITE" id="PS50929"/>
    </source>
</evidence>
<organism evidence="9 10">
    <name type="scientific">Pedococcus badiiscoriae</name>
    <dbReference type="NCBI Taxonomy" id="642776"/>
    <lineage>
        <taxon>Bacteria</taxon>
        <taxon>Bacillati</taxon>
        <taxon>Actinomycetota</taxon>
        <taxon>Actinomycetes</taxon>
        <taxon>Micrococcales</taxon>
        <taxon>Intrasporangiaceae</taxon>
        <taxon>Pedococcus</taxon>
    </lineage>
</organism>
<keyword evidence="10" id="KW-1185">Reference proteome</keyword>
<evidence type="ECO:0000256" key="1">
    <source>
        <dbReference type="ARBA" id="ARBA00004651"/>
    </source>
</evidence>
<dbReference type="GO" id="GO:0015421">
    <property type="term" value="F:ABC-type oligopeptide transporter activity"/>
    <property type="evidence" value="ECO:0007669"/>
    <property type="project" value="TreeGrafter"/>
</dbReference>
<evidence type="ECO:0000256" key="3">
    <source>
        <dbReference type="ARBA" id="ARBA00022989"/>
    </source>
</evidence>
<dbReference type="PROSITE" id="PS50929">
    <property type="entry name" value="ABC_TM1F"/>
    <property type="match status" value="1"/>
</dbReference>
<feature type="transmembrane region" description="Helical" evidence="6">
    <location>
        <begin position="36"/>
        <end position="55"/>
    </location>
</feature>
<dbReference type="AlphaFoldDB" id="A0A852WDX9"/>
<accession>A0A852WDX9</accession>
<keyword evidence="2 6" id="KW-0812">Transmembrane</keyword>
<keyword evidence="4 6" id="KW-0472">Membrane</keyword>
<evidence type="ECO:0000256" key="5">
    <source>
        <dbReference type="SAM" id="MobiDB-lite"/>
    </source>
</evidence>
<dbReference type="SUPFAM" id="SSF90123">
    <property type="entry name" value="ABC transporter transmembrane region"/>
    <property type="match status" value="1"/>
</dbReference>
<dbReference type="GO" id="GO:0005524">
    <property type="term" value="F:ATP binding"/>
    <property type="evidence" value="ECO:0007669"/>
    <property type="project" value="InterPro"/>
</dbReference>
<dbReference type="Pfam" id="PF00664">
    <property type="entry name" value="ABC_membrane"/>
    <property type="match status" value="1"/>
</dbReference>
<dbReference type="InterPro" id="IPR036640">
    <property type="entry name" value="ABC1_TM_sf"/>
</dbReference>
<dbReference type="InterPro" id="IPR003439">
    <property type="entry name" value="ABC_transporter-like_ATP-bd"/>
</dbReference>
<evidence type="ECO:0000256" key="6">
    <source>
        <dbReference type="SAM" id="Phobius"/>
    </source>
</evidence>
<proteinExistence type="predicted"/>
<keyword evidence="3 6" id="KW-1133">Transmembrane helix</keyword>
<dbReference type="Gene3D" id="1.20.1560.10">
    <property type="entry name" value="ABC transporter type 1, transmembrane domain"/>
    <property type="match status" value="1"/>
</dbReference>
<name>A0A852WDX9_9MICO</name>
<dbReference type="EMBL" id="JACCAB010000001">
    <property type="protein sequence ID" value="NYG07467.1"/>
    <property type="molecule type" value="Genomic_DNA"/>
</dbReference>
<dbReference type="InterPro" id="IPR039421">
    <property type="entry name" value="Type_1_exporter"/>
</dbReference>
<evidence type="ECO:0000259" key="7">
    <source>
        <dbReference type="PROSITE" id="PS50893"/>
    </source>
</evidence>
<dbReference type="CDD" id="cd07346">
    <property type="entry name" value="ABC_6TM_exporters"/>
    <property type="match status" value="1"/>
</dbReference>
<gene>
    <name evidence="9" type="ORF">BJ986_001954</name>
</gene>
<protein>
    <submittedName>
        <fullName evidence="9">ABC-type multidrug transport system fused ATPase/permease subunit</fullName>
    </submittedName>
</protein>
<evidence type="ECO:0000256" key="4">
    <source>
        <dbReference type="ARBA" id="ARBA00023136"/>
    </source>
</evidence>
<dbReference type="PROSITE" id="PS00211">
    <property type="entry name" value="ABC_TRANSPORTER_1"/>
    <property type="match status" value="1"/>
</dbReference>
<dbReference type="PROSITE" id="PS50893">
    <property type="entry name" value="ABC_TRANSPORTER_2"/>
    <property type="match status" value="1"/>
</dbReference>
<dbReference type="PANTHER" id="PTHR43394">
    <property type="entry name" value="ATP-DEPENDENT PERMEASE MDL1, MITOCHONDRIAL"/>
    <property type="match status" value="1"/>
</dbReference>
<feature type="region of interest" description="Disordered" evidence="5">
    <location>
        <begin position="436"/>
        <end position="456"/>
    </location>
</feature>
<sequence>MTLMQTIPFPDPGRPDTRSTTRFMLWVARKQWRTQLLGMFAGMAWMLAIALVPAAVGKGVDDGIVPGDLGGLLRWALVLIGLGATCAATAAIRHYFAVYNWLFASYRGAQLTAQGAERAGPALTRTMPSGEVVAVFANDVMRLGGLYDVMGRFSGAVVSYAVVGAILLAASPALGWLVLLGGPVMLASLSLIVRPLQRRQARQREEAGRLTTLGADTVAGLRVLRGIGGEQTFLRRYEEQSARVRERGFQVAGIQAALDSAEVLIPGIFVVLVTWLGAREAVAGQITAGQLVAFYGYTAFLTMPLQTAIEVVDRGIRAQIAAGKMLRVMAVQPDHDASRTGTAAVPADDADLVDPLSGTVVRGGLLTAIVSARPEDSASLADRLGRHGPGPHQTTWGGTRLDDLSIADVRRHIVVSEPDPRLFTGVLREQLLGDSARRSGVATDRDEGASNGGRPGAGADCEVMAALTTASALDVLDAVADGLDGTVEERGRSYSGGQRQRLALARALLTDAPVLVLVEPTSAVDTHTEARIAERLAEHRRGRTTVVTTVSPLLLGQADEVVLLEDGLAIATGTHRELLAHPAYRQIVNRAEEDDQ</sequence>
<dbReference type="GO" id="GO:0005886">
    <property type="term" value="C:plasma membrane"/>
    <property type="evidence" value="ECO:0007669"/>
    <property type="project" value="UniProtKB-SubCell"/>
</dbReference>
<reference evidence="9 10" key="1">
    <citation type="submission" date="2020-07" db="EMBL/GenBank/DDBJ databases">
        <title>Sequencing the genomes of 1000 actinobacteria strains.</title>
        <authorList>
            <person name="Klenk H.-P."/>
        </authorList>
    </citation>
    <scope>NUCLEOTIDE SEQUENCE [LARGE SCALE GENOMIC DNA]</scope>
    <source>
        <strain evidence="9 10">DSM 23987</strain>
    </source>
</reference>
<dbReference type="Pfam" id="PF00005">
    <property type="entry name" value="ABC_tran"/>
    <property type="match status" value="1"/>
</dbReference>
<dbReference type="InterPro" id="IPR011527">
    <property type="entry name" value="ABC1_TM_dom"/>
</dbReference>
<dbReference type="InterPro" id="IPR017871">
    <property type="entry name" value="ABC_transporter-like_CS"/>
</dbReference>
<dbReference type="PANTHER" id="PTHR43394:SF1">
    <property type="entry name" value="ATP-BINDING CASSETTE SUB-FAMILY B MEMBER 10, MITOCHONDRIAL"/>
    <property type="match status" value="1"/>
</dbReference>
<dbReference type="SUPFAM" id="SSF52540">
    <property type="entry name" value="P-loop containing nucleoside triphosphate hydrolases"/>
    <property type="match status" value="1"/>
</dbReference>
<dbReference type="GO" id="GO:0016887">
    <property type="term" value="F:ATP hydrolysis activity"/>
    <property type="evidence" value="ECO:0007669"/>
    <property type="project" value="InterPro"/>
</dbReference>